<feature type="non-terminal residue" evidence="3">
    <location>
        <position position="659"/>
    </location>
</feature>
<accession>A0A9Q0EIT9</accession>
<dbReference type="PANTHER" id="PTHR35088">
    <property type="entry name" value="COILED-COIL DOMAIN-CONTAINING PROTEIN 178"/>
    <property type="match status" value="1"/>
</dbReference>
<evidence type="ECO:0000256" key="1">
    <source>
        <dbReference type="SAM" id="Coils"/>
    </source>
</evidence>
<reference evidence="3" key="1">
    <citation type="submission" date="2022-07" db="EMBL/GenBank/DDBJ databases">
        <title>Chromosome-level genome of Muraenolepis orangiensis.</title>
        <authorList>
            <person name="Kim J."/>
        </authorList>
    </citation>
    <scope>NUCLEOTIDE SEQUENCE</scope>
    <source>
        <strain evidence="3">KU_S4_2022</strain>
        <tissue evidence="3">Muscle</tissue>
    </source>
</reference>
<feature type="region of interest" description="Disordered" evidence="2">
    <location>
        <begin position="1"/>
        <end position="27"/>
    </location>
</feature>
<dbReference type="PANTHER" id="PTHR35088:SF1">
    <property type="entry name" value="COILED-COIL DOMAIN-CONTAINING PROTEIN 178"/>
    <property type="match status" value="1"/>
</dbReference>
<dbReference type="EMBL" id="JANIIK010000042">
    <property type="protein sequence ID" value="KAJ3606155.1"/>
    <property type="molecule type" value="Genomic_DNA"/>
</dbReference>
<dbReference type="OrthoDB" id="10010556at2759"/>
<evidence type="ECO:0000256" key="2">
    <source>
        <dbReference type="SAM" id="MobiDB-lite"/>
    </source>
</evidence>
<dbReference type="AlphaFoldDB" id="A0A9Q0EIT9"/>
<keyword evidence="1" id="KW-0175">Coiled coil</keyword>
<evidence type="ECO:0000313" key="3">
    <source>
        <dbReference type="EMBL" id="KAJ3606155.1"/>
    </source>
</evidence>
<sequence length="659" mass="75119">MSEVEHLRFPSREERQTPQDRGDVQEACPGRRHSCALVNTPSPCVNKAIHHIQELKGKLELWCQQPGKNFPHSTPDKKQFSKTLSSDPDAGSGTADVLVEVVYLLERLEADRQHAEDRLLKETRRRKVLEKRVHGASLWKQREHAAVVQKERDACVRDMGELKWHLGHRREAVERLQEKLTALEVVNGRLREDIRSAQKHGPLVREKMDLETRLVEELAAAQDQEELGKMEAEASHEREAINTDLKTIRIQLANKLEETEQLKALWEMHGVGLKETEQLVALRGEQCATVSQLIPEMEQLESSASEQQTTLHGEAEVTGLEAALRAERQELAALGEENLGVKATRQMLKDKKQMWQAMGEKEQRWEEAKGEATRAAGRHAATKARLEEQEQAAFAEEQKARKETDSLKRELTDRMKARAVLKSQCAMITEELQRERWSSELANQKLRREDREAASAGGELGTRVEELRRRCRQKSQKMELLREGLREVQRTHQNTSAKLQKEENLKVDQLNAVQESCTAATERRDRALSTISELTTKSAEYRESSQKMADTAETLPKDMEELQRAFEVAEFQQRSAAGLMETLQSDVRTCHQRAQRSQALHQAHRAARQRTMGDTKVQGRRFGTARLSPLPAPATRDSPRIAGQNTRSVPVWSQCQTLR</sequence>
<comment type="caution">
    <text evidence="3">The sequence shown here is derived from an EMBL/GenBank/DDBJ whole genome shotgun (WGS) entry which is preliminary data.</text>
</comment>
<evidence type="ECO:0000313" key="4">
    <source>
        <dbReference type="Proteomes" id="UP001148018"/>
    </source>
</evidence>
<organism evidence="3 4">
    <name type="scientific">Muraenolepis orangiensis</name>
    <name type="common">Patagonian moray cod</name>
    <dbReference type="NCBI Taxonomy" id="630683"/>
    <lineage>
        <taxon>Eukaryota</taxon>
        <taxon>Metazoa</taxon>
        <taxon>Chordata</taxon>
        <taxon>Craniata</taxon>
        <taxon>Vertebrata</taxon>
        <taxon>Euteleostomi</taxon>
        <taxon>Actinopterygii</taxon>
        <taxon>Neopterygii</taxon>
        <taxon>Teleostei</taxon>
        <taxon>Neoteleostei</taxon>
        <taxon>Acanthomorphata</taxon>
        <taxon>Zeiogadaria</taxon>
        <taxon>Gadariae</taxon>
        <taxon>Gadiformes</taxon>
        <taxon>Muraenolepidoidei</taxon>
        <taxon>Muraenolepididae</taxon>
        <taxon>Muraenolepis</taxon>
    </lineage>
</organism>
<proteinExistence type="predicted"/>
<dbReference type="InterPro" id="IPR038826">
    <property type="entry name" value="CCDC178"/>
</dbReference>
<keyword evidence="4" id="KW-1185">Reference proteome</keyword>
<feature type="compositionally biased region" description="Polar residues" evidence="2">
    <location>
        <begin position="643"/>
        <end position="659"/>
    </location>
</feature>
<name>A0A9Q0EIT9_9TELE</name>
<dbReference type="Proteomes" id="UP001148018">
    <property type="component" value="Unassembled WGS sequence"/>
</dbReference>
<feature type="coiled-coil region" evidence="1">
    <location>
        <begin position="105"/>
        <end position="132"/>
    </location>
</feature>
<feature type="coiled-coil region" evidence="1">
    <location>
        <begin position="464"/>
        <end position="505"/>
    </location>
</feature>
<protein>
    <submittedName>
        <fullName evidence="3">Uncharacterized protein</fullName>
    </submittedName>
</protein>
<feature type="region of interest" description="Disordered" evidence="2">
    <location>
        <begin position="608"/>
        <end position="659"/>
    </location>
</feature>
<feature type="compositionally biased region" description="Basic and acidic residues" evidence="2">
    <location>
        <begin position="1"/>
        <end position="24"/>
    </location>
</feature>
<feature type="region of interest" description="Disordered" evidence="2">
    <location>
        <begin position="66"/>
        <end position="92"/>
    </location>
</feature>
<gene>
    <name evidence="3" type="ORF">NHX12_025676</name>
</gene>